<keyword evidence="6" id="KW-0804">Transcription</keyword>
<keyword evidence="5" id="KW-0238">DNA-binding</keyword>
<keyword evidence="4" id="KW-0805">Transcription regulation</keyword>
<dbReference type="SUPFAM" id="SSF57701">
    <property type="entry name" value="Zn2/Cys6 DNA-binding domain"/>
    <property type="match status" value="1"/>
</dbReference>
<accession>A0AAD7D419</accession>
<feature type="domain" description="Zn(2)-C6 fungal-type" evidence="8">
    <location>
        <begin position="55"/>
        <end position="89"/>
    </location>
</feature>
<organism evidence="9 10">
    <name type="scientific">Mycena rosella</name>
    <name type="common">Pink bonnet</name>
    <name type="synonym">Agaricus rosellus</name>
    <dbReference type="NCBI Taxonomy" id="1033263"/>
    <lineage>
        <taxon>Eukaryota</taxon>
        <taxon>Fungi</taxon>
        <taxon>Dikarya</taxon>
        <taxon>Basidiomycota</taxon>
        <taxon>Agaricomycotina</taxon>
        <taxon>Agaricomycetes</taxon>
        <taxon>Agaricomycetidae</taxon>
        <taxon>Agaricales</taxon>
        <taxon>Marasmiineae</taxon>
        <taxon>Mycenaceae</taxon>
        <taxon>Mycena</taxon>
    </lineage>
</organism>
<dbReference type="GO" id="GO:0000981">
    <property type="term" value="F:DNA-binding transcription factor activity, RNA polymerase II-specific"/>
    <property type="evidence" value="ECO:0007669"/>
    <property type="project" value="InterPro"/>
</dbReference>
<keyword evidence="2" id="KW-0479">Metal-binding</keyword>
<dbReference type="Pfam" id="PF00172">
    <property type="entry name" value="Zn_clus"/>
    <property type="match status" value="1"/>
</dbReference>
<dbReference type="InterPro" id="IPR051615">
    <property type="entry name" value="Transcr_Regulatory_Elem"/>
</dbReference>
<evidence type="ECO:0000313" key="10">
    <source>
        <dbReference type="Proteomes" id="UP001221757"/>
    </source>
</evidence>
<comment type="caution">
    <text evidence="9">The sequence shown here is derived from an EMBL/GenBank/DDBJ whole genome shotgun (WGS) entry which is preliminary data.</text>
</comment>
<evidence type="ECO:0000259" key="8">
    <source>
        <dbReference type="PROSITE" id="PS50048"/>
    </source>
</evidence>
<evidence type="ECO:0000313" key="9">
    <source>
        <dbReference type="EMBL" id="KAJ7677658.1"/>
    </source>
</evidence>
<dbReference type="AlphaFoldDB" id="A0AAD7D419"/>
<dbReference type="InterPro" id="IPR001138">
    <property type="entry name" value="Zn2Cys6_DnaBD"/>
</dbReference>
<proteinExistence type="predicted"/>
<sequence length="217" mass="24202">MCAVMMALSAGKSPSFSILSPMPRASQNPFKMSETPAQSALLAVSNIRRRRALIACTNCRKRKIKCVNLHKDPQGPCARCQKRGLVCEYVQEPELTAGSSNSIDGRSSPVKEDSWFAPAYAGYYDRAIVEEDSSPNRVYAGYSNPAYYSHSSSTAPSILDIHLLKRLRNPGSRILKLLKMASLRAELMIRDHLLSHWIRPFGLRISRALICQTRNFG</sequence>
<evidence type="ECO:0000256" key="7">
    <source>
        <dbReference type="ARBA" id="ARBA00023242"/>
    </source>
</evidence>
<dbReference type="CDD" id="cd00067">
    <property type="entry name" value="GAL4"/>
    <property type="match status" value="1"/>
</dbReference>
<evidence type="ECO:0000256" key="5">
    <source>
        <dbReference type="ARBA" id="ARBA00023125"/>
    </source>
</evidence>
<dbReference type="SMART" id="SM00066">
    <property type="entry name" value="GAL4"/>
    <property type="match status" value="1"/>
</dbReference>
<evidence type="ECO:0000256" key="3">
    <source>
        <dbReference type="ARBA" id="ARBA00022833"/>
    </source>
</evidence>
<reference evidence="9" key="1">
    <citation type="submission" date="2023-03" db="EMBL/GenBank/DDBJ databases">
        <title>Massive genome expansion in bonnet fungi (Mycena s.s.) driven by repeated elements and novel gene families across ecological guilds.</title>
        <authorList>
            <consortium name="Lawrence Berkeley National Laboratory"/>
            <person name="Harder C.B."/>
            <person name="Miyauchi S."/>
            <person name="Viragh M."/>
            <person name="Kuo A."/>
            <person name="Thoen E."/>
            <person name="Andreopoulos B."/>
            <person name="Lu D."/>
            <person name="Skrede I."/>
            <person name="Drula E."/>
            <person name="Henrissat B."/>
            <person name="Morin E."/>
            <person name="Kohler A."/>
            <person name="Barry K."/>
            <person name="LaButti K."/>
            <person name="Morin E."/>
            <person name="Salamov A."/>
            <person name="Lipzen A."/>
            <person name="Mereny Z."/>
            <person name="Hegedus B."/>
            <person name="Baldrian P."/>
            <person name="Stursova M."/>
            <person name="Weitz H."/>
            <person name="Taylor A."/>
            <person name="Grigoriev I.V."/>
            <person name="Nagy L.G."/>
            <person name="Martin F."/>
            <person name="Kauserud H."/>
        </authorList>
    </citation>
    <scope>NUCLEOTIDE SEQUENCE</scope>
    <source>
        <strain evidence="9">CBHHK067</strain>
    </source>
</reference>
<keyword evidence="3" id="KW-0862">Zinc</keyword>
<dbReference type="InterPro" id="IPR036864">
    <property type="entry name" value="Zn2-C6_fun-type_DNA-bd_sf"/>
</dbReference>
<gene>
    <name evidence="9" type="ORF">B0H17DRAFT_111323</name>
</gene>
<dbReference type="PANTHER" id="PTHR31313">
    <property type="entry name" value="TY1 ENHANCER ACTIVATOR"/>
    <property type="match status" value="1"/>
</dbReference>
<evidence type="ECO:0000256" key="4">
    <source>
        <dbReference type="ARBA" id="ARBA00023015"/>
    </source>
</evidence>
<keyword evidence="7" id="KW-0539">Nucleus</keyword>
<dbReference type="GO" id="GO:0005634">
    <property type="term" value="C:nucleus"/>
    <property type="evidence" value="ECO:0007669"/>
    <property type="project" value="UniProtKB-SubCell"/>
</dbReference>
<dbReference type="EMBL" id="JARKIE010000136">
    <property type="protein sequence ID" value="KAJ7677658.1"/>
    <property type="molecule type" value="Genomic_DNA"/>
</dbReference>
<evidence type="ECO:0000256" key="6">
    <source>
        <dbReference type="ARBA" id="ARBA00023163"/>
    </source>
</evidence>
<dbReference type="GO" id="GO:0008270">
    <property type="term" value="F:zinc ion binding"/>
    <property type="evidence" value="ECO:0007669"/>
    <property type="project" value="InterPro"/>
</dbReference>
<name>A0AAD7D419_MYCRO</name>
<protein>
    <recommendedName>
        <fullName evidence="8">Zn(2)-C6 fungal-type domain-containing protein</fullName>
    </recommendedName>
</protein>
<keyword evidence="10" id="KW-1185">Reference proteome</keyword>
<dbReference type="GO" id="GO:0003677">
    <property type="term" value="F:DNA binding"/>
    <property type="evidence" value="ECO:0007669"/>
    <property type="project" value="UniProtKB-KW"/>
</dbReference>
<dbReference type="PROSITE" id="PS00463">
    <property type="entry name" value="ZN2_CY6_FUNGAL_1"/>
    <property type="match status" value="1"/>
</dbReference>
<dbReference type="Proteomes" id="UP001221757">
    <property type="component" value="Unassembled WGS sequence"/>
</dbReference>
<dbReference type="PROSITE" id="PS50048">
    <property type="entry name" value="ZN2_CY6_FUNGAL_2"/>
    <property type="match status" value="1"/>
</dbReference>
<dbReference type="PANTHER" id="PTHR31313:SF81">
    <property type="entry name" value="TY1 ENHANCER ACTIVATOR"/>
    <property type="match status" value="1"/>
</dbReference>
<evidence type="ECO:0000256" key="2">
    <source>
        <dbReference type="ARBA" id="ARBA00022723"/>
    </source>
</evidence>
<comment type="subcellular location">
    <subcellularLocation>
        <location evidence="1">Nucleus</location>
    </subcellularLocation>
</comment>
<dbReference type="Gene3D" id="4.10.240.10">
    <property type="entry name" value="Zn(2)-C6 fungal-type DNA-binding domain"/>
    <property type="match status" value="1"/>
</dbReference>
<evidence type="ECO:0000256" key="1">
    <source>
        <dbReference type="ARBA" id="ARBA00004123"/>
    </source>
</evidence>